<accession>A0ABQ4WYV3</accession>
<dbReference type="Proteomes" id="UP001151760">
    <property type="component" value="Unassembled WGS sequence"/>
</dbReference>
<evidence type="ECO:0000313" key="2">
    <source>
        <dbReference type="Proteomes" id="UP001151760"/>
    </source>
</evidence>
<name>A0ABQ4WYV3_9ASTR</name>
<comment type="caution">
    <text evidence="1">The sequence shown here is derived from an EMBL/GenBank/DDBJ whole genome shotgun (WGS) entry which is preliminary data.</text>
</comment>
<reference evidence="1" key="1">
    <citation type="journal article" date="2022" name="Int. J. Mol. Sci.">
        <title>Draft Genome of Tanacetum Coccineum: Genomic Comparison of Closely Related Tanacetum-Family Plants.</title>
        <authorList>
            <person name="Yamashiro T."/>
            <person name="Shiraishi A."/>
            <person name="Nakayama K."/>
            <person name="Satake H."/>
        </authorList>
    </citation>
    <scope>NUCLEOTIDE SEQUENCE</scope>
</reference>
<gene>
    <name evidence="1" type="ORF">Tco_0652834</name>
</gene>
<proteinExistence type="predicted"/>
<protein>
    <submittedName>
        <fullName evidence="1">Uncharacterized protein</fullName>
    </submittedName>
</protein>
<evidence type="ECO:0000313" key="1">
    <source>
        <dbReference type="EMBL" id="GJS58050.1"/>
    </source>
</evidence>
<keyword evidence="2" id="KW-1185">Reference proteome</keyword>
<organism evidence="1 2">
    <name type="scientific">Tanacetum coccineum</name>
    <dbReference type="NCBI Taxonomy" id="301880"/>
    <lineage>
        <taxon>Eukaryota</taxon>
        <taxon>Viridiplantae</taxon>
        <taxon>Streptophyta</taxon>
        <taxon>Embryophyta</taxon>
        <taxon>Tracheophyta</taxon>
        <taxon>Spermatophyta</taxon>
        <taxon>Magnoliopsida</taxon>
        <taxon>eudicotyledons</taxon>
        <taxon>Gunneridae</taxon>
        <taxon>Pentapetalae</taxon>
        <taxon>asterids</taxon>
        <taxon>campanulids</taxon>
        <taxon>Asterales</taxon>
        <taxon>Asteraceae</taxon>
        <taxon>Asteroideae</taxon>
        <taxon>Anthemideae</taxon>
        <taxon>Anthemidinae</taxon>
        <taxon>Tanacetum</taxon>
    </lineage>
</organism>
<sequence>MDKMISMENQLKFLNEIVYKKSQSIQTIHNGRPTFANPMYPKKAQYEKPCLYDIPHDQSDPANKFIPDREEILTLEEESRSKLNKDLVKPYDYTKLNSLYENFKPLAQEYVVQLAHANEIRKKM</sequence>
<reference evidence="1" key="2">
    <citation type="submission" date="2022-01" db="EMBL/GenBank/DDBJ databases">
        <authorList>
            <person name="Yamashiro T."/>
            <person name="Shiraishi A."/>
            <person name="Satake H."/>
            <person name="Nakayama K."/>
        </authorList>
    </citation>
    <scope>NUCLEOTIDE SEQUENCE</scope>
</reference>
<dbReference type="EMBL" id="BQNB010009052">
    <property type="protein sequence ID" value="GJS58050.1"/>
    <property type="molecule type" value="Genomic_DNA"/>
</dbReference>